<keyword evidence="1" id="KW-1133">Transmembrane helix</keyword>
<keyword evidence="1" id="KW-0812">Transmembrane</keyword>
<proteinExistence type="predicted"/>
<organism evidence="2 3">
    <name type="scientific">Mucilaginibacter rubeus</name>
    <dbReference type="NCBI Taxonomy" id="2027860"/>
    <lineage>
        <taxon>Bacteria</taxon>
        <taxon>Pseudomonadati</taxon>
        <taxon>Bacteroidota</taxon>
        <taxon>Sphingobacteriia</taxon>
        <taxon>Sphingobacteriales</taxon>
        <taxon>Sphingobacteriaceae</taxon>
        <taxon>Mucilaginibacter</taxon>
    </lineage>
</organism>
<dbReference type="Pfam" id="PF13571">
    <property type="entry name" value="DUF4133"/>
    <property type="match status" value="1"/>
</dbReference>
<dbReference type="InterPro" id="IPR025407">
    <property type="entry name" value="DUF4133"/>
</dbReference>
<reference evidence="2" key="1">
    <citation type="submission" date="2019-08" db="EMBL/GenBank/DDBJ databases">
        <title>Comparative genome analysis confer to the adaptation heavy metal polluted environment.</title>
        <authorList>
            <person name="Li Y."/>
        </authorList>
    </citation>
    <scope>NUCLEOTIDE SEQUENCE [LARGE SCALE GENOMIC DNA]</scope>
    <source>
        <strain evidence="2">P1</strain>
    </source>
</reference>
<evidence type="ECO:0000256" key="1">
    <source>
        <dbReference type="SAM" id="Phobius"/>
    </source>
</evidence>
<keyword evidence="1" id="KW-0472">Membrane</keyword>
<evidence type="ECO:0000313" key="3">
    <source>
        <dbReference type="Proteomes" id="UP000251402"/>
    </source>
</evidence>
<name>A0A5C1HT24_9SPHI</name>
<sequence length="110" mass="12347">MIYQINKGVSKPIVFRGLKAQYIAYLAVGLVLLLIGFAVLYICGLSLWVILPLVLALGTGLFFSVFRLSHRFGEHGLTKHLAKRQLPDLIRCHSRRLFIQLKESSPGGRI</sequence>
<feature type="transmembrane region" description="Helical" evidence="1">
    <location>
        <begin position="48"/>
        <end position="69"/>
    </location>
</feature>
<gene>
    <name evidence="2" type="ORF">DEO27_003805</name>
</gene>
<dbReference type="KEGG" id="mrub:DEO27_003805"/>
<dbReference type="EMBL" id="CP043450">
    <property type="protein sequence ID" value="QEM09177.1"/>
    <property type="molecule type" value="Genomic_DNA"/>
</dbReference>
<keyword evidence="3" id="KW-1185">Reference proteome</keyword>
<dbReference type="AlphaFoldDB" id="A0A5C1HT24"/>
<feature type="transmembrane region" description="Helical" evidence="1">
    <location>
        <begin position="20"/>
        <end position="42"/>
    </location>
</feature>
<dbReference type="Proteomes" id="UP000251402">
    <property type="component" value="Chromosome"/>
</dbReference>
<dbReference type="OrthoDB" id="1273979at2"/>
<dbReference type="RefSeq" id="WP_112569905.1">
    <property type="nucleotide sequence ID" value="NZ_CP043450.1"/>
</dbReference>
<accession>A0A5C1HT24</accession>
<protein>
    <submittedName>
        <fullName evidence="2">DUF4133 domain-containing protein</fullName>
    </submittedName>
</protein>
<evidence type="ECO:0000313" key="2">
    <source>
        <dbReference type="EMBL" id="QEM09177.1"/>
    </source>
</evidence>